<evidence type="ECO:0000313" key="1">
    <source>
        <dbReference type="EMBL" id="MDQ0934688.1"/>
    </source>
</evidence>
<gene>
    <name evidence="1" type="ORF">QFZ49_004628</name>
</gene>
<keyword evidence="2" id="KW-1185">Reference proteome</keyword>
<protein>
    <recommendedName>
        <fullName evidence="3">Protein phosphatase 2C domain-containing protein</fullName>
    </recommendedName>
</protein>
<proteinExistence type="predicted"/>
<dbReference type="InterPro" id="IPR036457">
    <property type="entry name" value="PPM-type-like_dom_sf"/>
</dbReference>
<dbReference type="SUPFAM" id="SSF81606">
    <property type="entry name" value="PP2C-like"/>
    <property type="match status" value="1"/>
</dbReference>
<name>A0ABU0RRS0_9ACTN</name>
<organism evidence="1 2">
    <name type="scientific">Streptomyces turgidiscabies</name>
    <dbReference type="NCBI Taxonomy" id="85558"/>
    <lineage>
        <taxon>Bacteria</taxon>
        <taxon>Bacillati</taxon>
        <taxon>Actinomycetota</taxon>
        <taxon>Actinomycetes</taxon>
        <taxon>Kitasatosporales</taxon>
        <taxon>Streptomycetaceae</taxon>
        <taxon>Streptomyces</taxon>
    </lineage>
</organism>
<dbReference type="EMBL" id="JAUSZS010000004">
    <property type="protein sequence ID" value="MDQ0934688.1"/>
    <property type="molecule type" value="Genomic_DNA"/>
</dbReference>
<dbReference type="RefSeq" id="WP_307628243.1">
    <property type="nucleotide sequence ID" value="NZ_JAUSZS010000004.1"/>
</dbReference>
<comment type="caution">
    <text evidence="1">The sequence shown here is derived from an EMBL/GenBank/DDBJ whole genome shotgun (WGS) entry which is preliminary data.</text>
</comment>
<dbReference type="Proteomes" id="UP001223072">
    <property type="component" value="Unassembled WGS sequence"/>
</dbReference>
<accession>A0ABU0RRS0</accession>
<evidence type="ECO:0008006" key="3">
    <source>
        <dbReference type="Google" id="ProtNLM"/>
    </source>
</evidence>
<evidence type="ECO:0000313" key="2">
    <source>
        <dbReference type="Proteomes" id="UP001223072"/>
    </source>
</evidence>
<reference evidence="1 2" key="1">
    <citation type="submission" date="2023-07" db="EMBL/GenBank/DDBJ databases">
        <title>Comparative genomics of wheat-associated soil bacteria to identify genetic determinants of phenazine resistance.</title>
        <authorList>
            <person name="Mouncey N."/>
        </authorList>
    </citation>
    <scope>NUCLEOTIDE SEQUENCE [LARGE SCALE GENOMIC DNA]</scope>
    <source>
        <strain evidence="1 2">W2I16</strain>
    </source>
</reference>
<sequence>MGDIPALPPAQWLWTQKAGSSEQECEDAAYSWQSGEAGVDSAGRAVASLYVSVSDGASESLLARDWATLLVRDAVESMRLAGDWWQELGTFVRDLMERSALHWDAFLTRYQAERATQGRPIAWYEQPGLEKGAFATVLGAEIRATVLDDGTTHWFWFAFALGDSCVFQLRGGRLVESFPVRSVEEFGITPQLLGSRNHDVRLVAERMRVTWGELLPGDELLLTTDALAAWVLSQATDVDGNGVVALPAFASFDRQDFADWVDDQRVRGRMRNDDVTLVRTRAGAEA</sequence>